<keyword evidence="2" id="KW-1185">Reference proteome</keyword>
<dbReference type="Proteomes" id="UP000298663">
    <property type="component" value="Unassembled WGS sequence"/>
</dbReference>
<reference evidence="1 2" key="2">
    <citation type="journal article" date="2019" name="G3 (Bethesda)">
        <title>Hybrid Assembly of the Genome of the Entomopathogenic Nematode Steinernema carpocapsae Identifies the X-Chromosome.</title>
        <authorList>
            <person name="Serra L."/>
            <person name="Macchietto M."/>
            <person name="Macias-Munoz A."/>
            <person name="McGill C.J."/>
            <person name="Rodriguez I.M."/>
            <person name="Rodriguez B."/>
            <person name="Murad R."/>
            <person name="Mortazavi A."/>
        </authorList>
    </citation>
    <scope>NUCLEOTIDE SEQUENCE [LARGE SCALE GENOMIC DNA]</scope>
    <source>
        <strain evidence="1 2">ALL</strain>
    </source>
</reference>
<evidence type="ECO:0000313" key="1">
    <source>
        <dbReference type="EMBL" id="TKR70436.1"/>
    </source>
</evidence>
<comment type="caution">
    <text evidence="1">The sequence shown here is derived from an EMBL/GenBank/DDBJ whole genome shotgun (WGS) entry which is preliminary data.</text>
</comment>
<protein>
    <submittedName>
        <fullName evidence="1">Uncharacterized protein</fullName>
    </submittedName>
</protein>
<name>A0A4U5MLS0_STECR</name>
<organism evidence="1 2">
    <name type="scientific">Steinernema carpocapsae</name>
    <name type="common">Entomopathogenic nematode</name>
    <dbReference type="NCBI Taxonomy" id="34508"/>
    <lineage>
        <taxon>Eukaryota</taxon>
        <taxon>Metazoa</taxon>
        <taxon>Ecdysozoa</taxon>
        <taxon>Nematoda</taxon>
        <taxon>Chromadorea</taxon>
        <taxon>Rhabditida</taxon>
        <taxon>Tylenchina</taxon>
        <taxon>Panagrolaimomorpha</taxon>
        <taxon>Strongyloidoidea</taxon>
        <taxon>Steinernematidae</taxon>
        <taxon>Steinernema</taxon>
    </lineage>
</organism>
<dbReference type="AlphaFoldDB" id="A0A4U5MLS0"/>
<evidence type="ECO:0000313" key="2">
    <source>
        <dbReference type="Proteomes" id="UP000298663"/>
    </source>
</evidence>
<sequence length="91" mass="10782">MNFLLRVFLQIPFATLLSRHSKRHFQALFYFLVCKRSAFLSPTFSRCNPDNDQRKSIDQVSQPHSRLRVKPLAGKEIKNWFFKPRKNLDAS</sequence>
<reference evidence="1 2" key="1">
    <citation type="journal article" date="2015" name="Genome Biol.">
        <title>Comparative genomics of Steinernema reveals deeply conserved gene regulatory networks.</title>
        <authorList>
            <person name="Dillman A.R."/>
            <person name="Macchietto M."/>
            <person name="Porter C.F."/>
            <person name="Rogers A."/>
            <person name="Williams B."/>
            <person name="Antoshechkin I."/>
            <person name="Lee M.M."/>
            <person name="Goodwin Z."/>
            <person name="Lu X."/>
            <person name="Lewis E.E."/>
            <person name="Goodrich-Blair H."/>
            <person name="Stock S.P."/>
            <person name="Adams B.J."/>
            <person name="Sternberg P.W."/>
            <person name="Mortazavi A."/>
        </authorList>
    </citation>
    <scope>NUCLEOTIDE SEQUENCE [LARGE SCALE GENOMIC DNA]</scope>
    <source>
        <strain evidence="1 2">ALL</strain>
    </source>
</reference>
<dbReference type="EMBL" id="AZBU02000007">
    <property type="protein sequence ID" value="TKR70436.1"/>
    <property type="molecule type" value="Genomic_DNA"/>
</dbReference>
<proteinExistence type="predicted"/>
<accession>A0A4U5MLS0</accession>
<gene>
    <name evidence="1" type="ORF">L596_022466</name>
</gene>